<feature type="compositionally biased region" description="Polar residues" evidence="1">
    <location>
        <begin position="114"/>
        <end position="127"/>
    </location>
</feature>
<evidence type="ECO:0000256" key="1">
    <source>
        <dbReference type="SAM" id="MobiDB-lite"/>
    </source>
</evidence>
<proteinExistence type="predicted"/>
<dbReference type="EMBL" id="UYSU01035958">
    <property type="protein sequence ID" value="VDL96949.1"/>
    <property type="molecule type" value="Genomic_DNA"/>
</dbReference>
<feature type="compositionally biased region" description="Low complexity" evidence="1">
    <location>
        <begin position="23"/>
        <end position="45"/>
    </location>
</feature>
<protein>
    <submittedName>
        <fullName evidence="2">Uncharacterized protein</fullName>
    </submittedName>
</protein>
<dbReference type="AlphaFoldDB" id="A0A3P7CFR4"/>
<dbReference type="Proteomes" id="UP000275846">
    <property type="component" value="Unassembled WGS sequence"/>
</dbReference>
<reference evidence="2 3" key="1">
    <citation type="submission" date="2018-11" db="EMBL/GenBank/DDBJ databases">
        <authorList>
            <consortium name="Pathogen Informatics"/>
        </authorList>
    </citation>
    <scope>NUCLEOTIDE SEQUENCE [LARGE SCALE GENOMIC DNA]</scope>
    <source>
        <strain evidence="2 3">NST_G2</strain>
    </source>
</reference>
<feature type="compositionally biased region" description="Polar residues" evidence="1">
    <location>
        <begin position="13"/>
        <end position="22"/>
    </location>
</feature>
<feature type="region of interest" description="Disordered" evidence="1">
    <location>
        <begin position="1"/>
        <end position="47"/>
    </location>
</feature>
<accession>A0A3P7CFR4</accession>
<evidence type="ECO:0000313" key="2">
    <source>
        <dbReference type="EMBL" id="VDL96949.1"/>
    </source>
</evidence>
<keyword evidence="3" id="KW-1185">Reference proteome</keyword>
<sequence>MLFNSRPAGTPAADSSASVELQSTKSSSSPSLPSSTATAPKTTESGTTRVLVSRVQAVECLAVYGRHLCERLIICRRGGGVDAGGAVGAAALHHALRLVQQRLTGLLDPITGSGSDGSSGVAQTSSVTEDDGPWQPPDSLRALLAGRNLDAPFTSADSSRLRVPLALFWIAQAFVFPGGEGELQLTALLVKLAFQLQEDTNSQKTSKNEFSLGSKREMDKAGFACSSVAFPWLIAQLHRLGFSPLAKYFERQLPLRFPAADYSLLRSNPR</sequence>
<dbReference type="STRING" id="70667.A0A3P7CFR4"/>
<organism evidence="2 3">
    <name type="scientific">Schistocephalus solidus</name>
    <name type="common">Tapeworm</name>
    <dbReference type="NCBI Taxonomy" id="70667"/>
    <lineage>
        <taxon>Eukaryota</taxon>
        <taxon>Metazoa</taxon>
        <taxon>Spiralia</taxon>
        <taxon>Lophotrochozoa</taxon>
        <taxon>Platyhelminthes</taxon>
        <taxon>Cestoda</taxon>
        <taxon>Eucestoda</taxon>
        <taxon>Diphyllobothriidea</taxon>
        <taxon>Diphyllobothriidae</taxon>
        <taxon>Schistocephalus</taxon>
    </lineage>
</organism>
<name>A0A3P7CFR4_SCHSO</name>
<feature type="region of interest" description="Disordered" evidence="1">
    <location>
        <begin position="114"/>
        <end position="134"/>
    </location>
</feature>
<dbReference type="OrthoDB" id="10256524at2759"/>
<gene>
    <name evidence="2" type="ORF">SSLN_LOCUS10564</name>
</gene>
<evidence type="ECO:0000313" key="3">
    <source>
        <dbReference type="Proteomes" id="UP000275846"/>
    </source>
</evidence>